<organism evidence="3 4">
    <name type="scientific">Simonsiella muelleri ATCC 29453</name>
    <dbReference type="NCBI Taxonomy" id="641147"/>
    <lineage>
        <taxon>Bacteria</taxon>
        <taxon>Pseudomonadati</taxon>
        <taxon>Pseudomonadota</taxon>
        <taxon>Betaproteobacteria</taxon>
        <taxon>Neisseriales</taxon>
        <taxon>Neisseriaceae</taxon>
        <taxon>Simonsiella</taxon>
    </lineage>
</organism>
<evidence type="ECO:0000313" key="4">
    <source>
        <dbReference type="Proteomes" id="UP000017813"/>
    </source>
</evidence>
<proteinExistence type="predicted"/>
<gene>
    <name evidence="3" type="ORF">HMPREF9021_00849</name>
</gene>
<dbReference type="STRING" id="641147.HMPREF9021_00849"/>
<feature type="domain" description="Ferrous iron transporter FeoA-like" evidence="2">
    <location>
        <begin position="4"/>
        <end position="85"/>
    </location>
</feature>
<comment type="caution">
    <text evidence="3">The sequence shown here is derived from an EMBL/GenBank/DDBJ whole genome shotgun (WGS) entry which is preliminary data.</text>
</comment>
<dbReference type="SMART" id="SM00899">
    <property type="entry name" value="FeoA"/>
    <property type="match status" value="1"/>
</dbReference>
<reference evidence="3 4" key="2">
    <citation type="submission" date="2011-10" db="EMBL/GenBank/DDBJ databases">
        <title>The Genome Sequence of Simonsiella muelleri ATCC 29453.</title>
        <authorList>
            <consortium name="The Broad Institute Genome Sequencing Platform"/>
            <consortium name="The Broad Institute Genome Sequencing Center for Infectious Disease"/>
            <person name="Earl A."/>
            <person name="Ward D."/>
            <person name="Feldgarden M."/>
            <person name="Gevers D."/>
            <person name="Izard J."/>
            <person name="Baranova O.V."/>
            <person name="Blanton J.M."/>
            <person name="Tanner A.C."/>
            <person name="Dewhirst F."/>
            <person name="Young S.K."/>
            <person name="Zeng Q."/>
            <person name="Gargeya S."/>
            <person name="Fitzgerald M."/>
            <person name="Haas B."/>
            <person name="Abouelleil A."/>
            <person name="Alvarado L."/>
            <person name="Arachchi H.M."/>
            <person name="Berlin A."/>
            <person name="Brown A."/>
            <person name="Chapman S.B."/>
            <person name="Chen Z."/>
            <person name="Dunbar C."/>
            <person name="Freedman E."/>
            <person name="Gearin G."/>
            <person name="Goldberg J."/>
            <person name="Griggs A."/>
            <person name="Gujja S."/>
            <person name="Heiman D."/>
            <person name="Howarth C."/>
            <person name="Larson L."/>
            <person name="Lui A."/>
            <person name="MacDonald P.J.P."/>
            <person name="Montmayeur A."/>
            <person name="Murphy C."/>
            <person name="Neiman D."/>
            <person name="Pearson M."/>
            <person name="Priest M."/>
            <person name="Roberts A."/>
            <person name="Saif S."/>
            <person name="Shea T."/>
            <person name="Shenoy N."/>
            <person name="Sisk P."/>
            <person name="Stolte C."/>
            <person name="Sykes S."/>
            <person name="Wortman J."/>
            <person name="Nusbaum C."/>
            <person name="Birren B."/>
        </authorList>
    </citation>
    <scope>NUCLEOTIDE SEQUENCE [LARGE SCALE GENOMIC DNA]</scope>
    <source>
        <strain evidence="3 4">ATCC 29453</strain>
    </source>
</reference>
<dbReference type="HOGENOM" id="CLU_150646_1_2_4"/>
<dbReference type="Proteomes" id="UP000017813">
    <property type="component" value="Unassembled WGS sequence"/>
</dbReference>
<keyword evidence="1" id="KW-0408">Iron</keyword>
<dbReference type="GO" id="GO:0046914">
    <property type="term" value="F:transition metal ion binding"/>
    <property type="evidence" value="ECO:0007669"/>
    <property type="project" value="InterPro"/>
</dbReference>
<dbReference type="InterPro" id="IPR007167">
    <property type="entry name" value="Fe-transptr_FeoA-like"/>
</dbReference>
<evidence type="ECO:0000313" key="3">
    <source>
        <dbReference type="EMBL" id="EFG31577.1"/>
    </source>
</evidence>
<dbReference type="Gene3D" id="2.30.30.90">
    <property type="match status" value="1"/>
</dbReference>
<dbReference type="KEGG" id="smur:BWP33_09065"/>
<protein>
    <recommendedName>
        <fullName evidence="2">Ferrous iron transporter FeoA-like domain-containing protein</fullName>
    </recommendedName>
</protein>
<dbReference type="SUPFAM" id="SSF50037">
    <property type="entry name" value="C-terminal domain of transcriptional repressors"/>
    <property type="match status" value="1"/>
</dbReference>
<keyword evidence="4" id="KW-1185">Reference proteome</keyword>
<reference evidence="3 4" key="1">
    <citation type="submission" date="2010-03" db="EMBL/GenBank/DDBJ databases">
        <authorList>
            <consortium name="The Broad Institute Genome Sequencing Platform"/>
            <person name="Ward D."/>
            <person name="Earl A."/>
            <person name="Feldgarden M."/>
            <person name="Gevers D."/>
            <person name="Young S."/>
            <person name="Zeng Q."/>
            <person name="Koehrsen M."/>
            <person name="Alvarado L."/>
            <person name="Berlin A.M."/>
            <person name="Borenstein D."/>
            <person name="Chapman S.B."/>
            <person name="Chen Z."/>
            <person name="Engels R."/>
            <person name="Freedman E."/>
            <person name="Gellesch M."/>
            <person name="Goldberg J."/>
            <person name="Griggs A."/>
            <person name="Gujja S."/>
            <person name="Heilman E.R."/>
            <person name="Heiman D.I."/>
            <person name="Hepburn T.A."/>
            <person name="Howarth C."/>
            <person name="Jen D."/>
            <person name="Larson L."/>
            <person name="Mehta T."/>
            <person name="Park D."/>
            <person name="Pearson M."/>
            <person name="Richards J."/>
            <person name="Roberts A."/>
            <person name="Saif S."/>
            <person name="Shea T.D."/>
            <person name="Shenoy N."/>
            <person name="Sisk P."/>
            <person name="Stolte C."/>
            <person name="Sykes S.N."/>
            <person name="Walk T."/>
            <person name="White J."/>
            <person name="Yandava C."/>
            <person name="Izard J."/>
            <person name="Baranova O.V."/>
            <person name="Blanton J.M."/>
            <person name="Tanner A.C."/>
            <person name="Dewhirst F."/>
            <person name="Haas B."/>
            <person name="Nusbaum C."/>
            <person name="Birren B."/>
        </authorList>
    </citation>
    <scope>NUCLEOTIDE SEQUENCE [LARGE SCALE GENOMIC DNA]</scope>
    <source>
        <strain evidence="3 4">ATCC 29453</strain>
    </source>
</reference>
<dbReference type="RefSeq" id="WP_002641624.1">
    <property type="nucleotide sequence ID" value="NZ_CP019448.1"/>
</dbReference>
<dbReference type="eggNOG" id="COG1918">
    <property type="taxonomic scope" value="Bacteria"/>
</dbReference>
<accession>V9HM49</accession>
<dbReference type="InterPro" id="IPR038157">
    <property type="entry name" value="FeoA_core_dom"/>
</dbReference>
<sequence length="89" mass="9780">MSAITLNQLEKNQVYQIQEIAPSAEFGELDWSVTQRLQDLGFVRGQTVEIVARGVFGVGPYAVRLGNLSQFSLRRAEAQKVLCVAVQAA</sequence>
<dbReference type="EMBL" id="ADCY02000018">
    <property type="protein sequence ID" value="EFG31577.1"/>
    <property type="molecule type" value="Genomic_DNA"/>
</dbReference>
<dbReference type="Pfam" id="PF04023">
    <property type="entry name" value="FeoA"/>
    <property type="match status" value="1"/>
</dbReference>
<evidence type="ECO:0000256" key="1">
    <source>
        <dbReference type="ARBA" id="ARBA00023004"/>
    </source>
</evidence>
<dbReference type="AlphaFoldDB" id="V9HM49"/>
<name>V9HM49_9NEIS</name>
<evidence type="ECO:0000259" key="2">
    <source>
        <dbReference type="SMART" id="SM00899"/>
    </source>
</evidence>
<dbReference type="OrthoDB" id="559009at2"/>
<dbReference type="InterPro" id="IPR008988">
    <property type="entry name" value="Transcriptional_repressor_C"/>
</dbReference>